<feature type="transmembrane region" description="Helical" evidence="11">
    <location>
        <begin position="82"/>
        <end position="101"/>
    </location>
</feature>
<feature type="domain" description="Cation-transporting P-type ATPase N-terminal" evidence="12">
    <location>
        <begin position="2"/>
        <end position="76"/>
    </location>
</feature>
<dbReference type="InterPro" id="IPR036412">
    <property type="entry name" value="HAD-like_sf"/>
</dbReference>
<keyword evidence="6" id="KW-0547">Nucleotide-binding</keyword>
<name>A0A0P6XYB2_9CHLR</name>
<dbReference type="InterPro" id="IPR004014">
    <property type="entry name" value="ATPase_P-typ_cation-transptr_N"/>
</dbReference>
<feature type="transmembrane region" description="Helical" evidence="11">
    <location>
        <begin position="798"/>
        <end position="822"/>
    </location>
</feature>
<reference evidence="13 14" key="1">
    <citation type="submission" date="2015-07" db="EMBL/GenBank/DDBJ databases">
        <title>Whole genome sequence of Thermanaerothrix daxensis DSM 23592.</title>
        <authorList>
            <person name="Hemp J."/>
            <person name="Ward L.M."/>
            <person name="Pace L.A."/>
            <person name="Fischer W.W."/>
        </authorList>
    </citation>
    <scope>NUCLEOTIDE SEQUENCE [LARGE SCALE GENOMIC DNA]</scope>
    <source>
        <strain evidence="13 14">GNS-1</strain>
    </source>
</reference>
<dbReference type="InterPro" id="IPR006068">
    <property type="entry name" value="ATPase_P-typ_cation-transptr_C"/>
</dbReference>
<dbReference type="FunFam" id="2.70.150.10:FF:000016">
    <property type="entry name" value="Calcium-transporting P-type ATPase putative"/>
    <property type="match status" value="1"/>
</dbReference>
<comment type="subcellular location">
    <subcellularLocation>
        <location evidence="1">Cell membrane</location>
        <topology evidence="1">Multi-pass membrane protein</topology>
    </subcellularLocation>
</comment>
<dbReference type="Pfam" id="PF00122">
    <property type="entry name" value="E1-E2_ATPase"/>
    <property type="match status" value="1"/>
</dbReference>
<feature type="transmembrane region" description="Helical" evidence="11">
    <location>
        <begin position="54"/>
        <end position="76"/>
    </location>
</feature>
<dbReference type="PROSITE" id="PS00154">
    <property type="entry name" value="ATPASE_E1_E2"/>
    <property type="match status" value="1"/>
</dbReference>
<dbReference type="SMART" id="SM00831">
    <property type="entry name" value="Cation_ATPase_N"/>
    <property type="match status" value="1"/>
</dbReference>
<dbReference type="PANTHER" id="PTHR43294">
    <property type="entry name" value="SODIUM/POTASSIUM-TRANSPORTING ATPASE SUBUNIT ALPHA"/>
    <property type="match status" value="1"/>
</dbReference>
<dbReference type="SUPFAM" id="SSF81660">
    <property type="entry name" value="Metal cation-transporting ATPase, ATP-binding domain N"/>
    <property type="match status" value="1"/>
</dbReference>
<dbReference type="InterPro" id="IPR008250">
    <property type="entry name" value="ATPase_P-typ_transduc_dom_A_sf"/>
</dbReference>
<dbReference type="InterPro" id="IPR001757">
    <property type="entry name" value="P_typ_ATPase"/>
</dbReference>
<gene>
    <name evidence="13" type="ORF">SE15_00820</name>
</gene>
<keyword evidence="10 11" id="KW-0472">Membrane</keyword>
<evidence type="ECO:0000313" key="13">
    <source>
        <dbReference type="EMBL" id="KPL84731.1"/>
    </source>
</evidence>
<comment type="caution">
    <text evidence="13">The sequence shown here is derived from an EMBL/GenBank/DDBJ whole genome shotgun (WGS) entry which is preliminary data.</text>
</comment>
<keyword evidence="7" id="KW-0067">ATP-binding</keyword>
<dbReference type="Gene3D" id="3.40.50.1000">
    <property type="entry name" value="HAD superfamily/HAD-like"/>
    <property type="match status" value="1"/>
</dbReference>
<dbReference type="NCBIfam" id="TIGR01494">
    <property type="entry name" value="ATPase_P-type"/>
    <property type="match status" value="3"/>
</dbReference>
<feature type="transmembrane region" description="Helical" evidence="11">
    <location>
        <begin position="717"/>
        <end position="735"/>
    </location>
</feature>
<keyword evidence="8" id="KW-1278">Translocase</keyword>
<dbReference type="InterPro" id="IPR044492">
    <property type="entry name" value="P_typ_ATPase_HD_dom"/>
</dbReference>
<feature type="transmembrane region" description="Helical" evidence="11">
    <location>
        <begin position="868"/>
        <end position="890"/>
    </location>
</feature>
<dbReference type="STRING" id="869279.SE15_00820"/>
<dbReference type="GO" id="GO:0046872">
    <property type="term" value="F:metal ion binding"/>
    <property type="evidence" value="ECO:0007669"/>
    <property type="project" value="UniProtKB-KW"/>
</dbReference>
<proteinExistence type="inferred from homology"/>
<dbReference type="GO" id="GO:0005524">
    <property type="term" value="F:ATP binding"/>
    <property type="evidence" value="ECO:0007669"/>
    <property type="project" value="UniProtKB-KW"/>
</dbReference>
<evidence type="ECO:0000256" key="3">
    <source>
        <dbReference type="ARBA" id="ARBA00022475"/>
    </source>
</evidence>
<dbReference type="InterPro" id="IPR023214">
    <property type="entry name" value="HAD_sf"/>
</dbReference>
<dbReference type="GO" id="GO:0015662">
    <property type="term" value="F:P-type ion transporter activity"/>
    <property type="evidence" value="ECO:0007669"/>
    <property type="project" value="UniProtKB-ARBA"/>
</dbReference>
<dbReference type="Pfam" id="PF13246">
    <property type="entry name" value="Cation_ATPase"/>
    <property type="match status" value="1"/>
</dbReference>
<evidence type="ECO:0000256" key="4">
    <source>
        <dbReference type="ARBA" id="ARBA00022692"/>
    </source>
</evidence>
<dbReference type="InterPro" id="IPR050510">
    <property type="entry name" value="Cation_transp_ATPase_P-type"/>
</dbReference>
<keyword evidence="9 11" id="KW-1133">Transmembrane helix</keyword>
<dbReference type="SUPFAM" id="SSF81653">
    <property type="entry name" value="Calcium ATPase, transduction domain A"/>
    <property type="match status" value="1"/>
</dbReference>
<dbReference type="Gene3D" id="1.20.1110.10">
    <property type="entry name" value="Calcium-transporting ATPase, transmembrane domain"/>
    <property type="match status" value="1"/>
</dbReference>
<evidence type="ECO:0000256" key="9">
    <source>
        <dbReference type="ARBA" id="ARBA00022989"/>
    </source>
</evidence>
<dbReference type="Gene3D" id="2.70.150.10">
    <property type="entry name" value="Calcium-transporting ATPase, cytoplasmic transduction domain A"/>
    <property type="match status" value="1"/>
</dbReference>
<dbReference type="PRINTS" id="PR00119">
    <property type="entry name" value="CATATPASE"/>
</dbReference>
<evidence type="ECO:0000256" key="6">
    <source>
        <dbReference type="ARBA" id="ARBA00022741"/>
    </source>
</evidence>
<feature type="transmembrane region" description="Helical" evidence="11">
    <location>
        <begin position="902"/>
        <end position="921"/>
    </location>
</feature>
<sequence length="928" mass="101317">MAWHALNAHETIRRLRTPLESGLTTEEAARRLAQFGPNQLAEARRRTFLQMVVAQLKSFVVILLIVAAVISGIISISQHEPLVDSAAIIAIVILNAVLGVIQESRAEQALAALRQLAAPEAQVLRDGRRQTIPARDLVPGDIVFLEAGNYVPADLRLLEAINLRIEEAALTGESIAVEKDATSLLQENAPLGDRKNTAFMGTLVVYGRGRGVVVSTGMRTQLGMIATLLQSMEEEETPLQRKLDQLGRTLGIAALVICGLVFLTGILQGGNILEMFMVAVSLAIAAVPEGLPAIVTISLALGMREMIRRHALIRRLSSVETLGSATVICSDKTGTLTQNAMTVTRLWVDGTFIEINGRGYVPEGEFTINGQPVDFNEYPAVLTALWIGALNNDAVLEVNPNNGENAYRVVGDPTEGALLVAAAKAGALPEQLQMAYPREDEIPFDSVRKRMVTVHAVRAPRADDASPFNETISPNVHVITVKGAPDEVLRLCRYYQDRYDQPQPLDEASRQRILQANDAMTREALRVLGVAYRVVPTLPEHTEPEALEHDLVFVGLIGMIDPPRPEVIPALQKATRAGIRTLMITGDYPNTARAIAEAIGLLHPHHQVLTGAQLDAMDDATLQHEVQRTDVFARVSPQHKLRIVEALKANEEIVAMTGDGVNDAPAIKRADIGIAMGITGTDVTKETADMVLMDDNYASIVAAVEQGRIIYSNIRKFVYYLISCNLAEIFIIFLPTAFGRWLFPVAGRVLSPLLPIQLLWLNLITDGAPALALGTEKGEPDIMDHPPRPPKEPIINRFMQIGVAAQTVAITAATLLAFSLGLRQDTTLAGTLAFVTLSSSELLRAYTARSERYPLLKIGVFSNRWMNLAVLSSMALLLMVVYVPFFNPIFATVPLTWEHWKLILPLIFLPAVVAEITKAVLGMRKVQR</sequence>
<dbReference type="SFLD" id="SFLDF00027">
    <property type="entry name" value="p-type_atpase"/>
    <property type="match status" value="1"/>
</dbReference>
<dbReference type="GO" id="GO:0019829">
    <property type="term" value="F:ATPase-coupled monoatomic cation transmembrane transporter activity"/>
    <property type="evidence" value="ECO:0007669"/>
    <property type="project" value="UniProtKB-ARBA"/>
</dbReference>
<dbReference type="GO" id="GO:0016887">
    <property type="term" value="F:ATP hydrolysis activity"/>
    <property type="evidence" value="ECO:0007669"/>
    <property type="project" value="InterPro"/>
</dbReference>
<dbReference type="SUPFAM" id="SSF56784">
    <property type="entry name" value="HAD-like"/>
    <property type="match status" value="1"/>
</dbReference>
<dbReference type="PATRIC" id="fig|869279.4.peg.160"/>
<dbReference type="GO" id="GO:1902600">
    <property type="term" value="P:proton transmembrane transport"/>
    <property type="evidence" value="ECO:0007669"/>
    <property type="project" value="TreeGrafter"/>
</dbReference>
<evidence type="ECO:0000313" key="14">
    <source>
        <dbReference type="Proteomes" id="UP000050544"/>
    </source>
</evidence>
<dbReference type="SUPFAM" id="SSF81665">
    <property type="entry name" value="Calcium ATPase, transmembrane domain M"/>
    <property type="match status" value="1"/>
</dbReference>
<comment type="similarity">
    <text evidence="2">Belongs to the cation transport ATPase (P-type) (TC 3.A.3) family. Type IIA subfamily.</text>
</comment>
<keyword evidence="14" id="KW-1185">Reference proteome</keyword>
<dbReference type="InterPro" id="IPR023298">
    <property type="entry name" value="ATPase_P-typ_TM_dom_sf"/>
</dbReference>
<dbReference type="FunFam" id="3.40.50.1000:FF:000028">
    <property type="entry name" value="Calcium-transporting P-type ATPase, putative"/>
    <property type="match status" value="1"/>
</dbReference>
<dbReference type="InterPro" id="IPR059000">
    <property type="entry name" value="ATPase_P-type_domA"/>
</dbReference>
<keyword evidence="3" id="KW-1003">Cell membrane</keyword>
<dbReference type="GO" id="GO:0140352">
    <property type="term" value="P:export from cell"/>
    <property type="evidence" value="ECO:0007669"/>
    <property type="project" value="UniProtKB-ARBA"/>
</dbReference>
<keyword evidence="4 11" id="KW-0812">Transmembrane</keyword>
<dbReference type="CDD" id="cd02089">
    <property type="entry name" value="P-type_ATPase_Ca_prok"/>
    <property type="match status" value="1"/>
</dbReference>
<dbReference type="PANTHER" id="PTHR43294:SF21">
    <property type="entry name" value="CATION TRANSPORTING ATPASE"/>
    <property type="match status" value="1"/>
</dbReference>
<evidence type="ECO:0000256" key="8">
    <source>
        <dbReference type="ARBA" id="ARBA00022967"/>
    </source>
</evidence>
<accession>A0A0P6XYB2</accession>
<evidence type="ECO:0000256" key="11">
    <source>
        <dbReference type="SAM" id="Phobius"/>
    </source>
</evidence>
<evidence type="ECO:0000259" key="12">
    <source>
        <dbReference type="SMART" id="SM00831"/>
    </source>
</evidence>
<dbReference type="EMBL" id="LGKO01000002">
    <property type="protein sequence ID" value="KPL84731.1"/>
    <property type="molecule type" value="Genomic_DNA"/>
</dbReference>
<dbReference type="Pfam" id="PF00690">
    <property type="entry name" value="Cation_ATPase_N"/>
    <property type="match status" value="1"/>
</dbReference>
<dbReference type="GO" id="GO:0046873">
    <property type="term" value="F:metal ion transmembrane transporter activity"/>
    <property type="evidence" value="ECO:0007669"/>
    <property type="project" value="UniProtKB-ARBA"/>
</dbReference>
<dbReference type="SFLD" id="SFLDS00003">
    <property type="entry name" value="Haloacid_Dehalogenase"/>
    <property type="match status" value="1"/>
</dbReference>
<keyword evidence="5" id="KW-0479">Metal-binding</keyword>
<dbReference type="Proteomes" id="UP000050544">
    <property type="component" value="Unassembled WGS sequence"/>
</dbReference>
<dbReference type="PRINTS" id="PR00120">
    <property type="entry name" value="HATPASE"/>
</dbReference>
<evidence type="ECO:0000256" key="1">
    <source>
        <dbReference type="ARBA" id="ARBA00004651"/>
    </source>
</evidence>
<evidence type="ECO:0000256" key="5">
    <source>
        <dbReference type="ARBA" id="ARBA00022723"/>
    </source>
</evidence>
<dbReference type="AlphaFoldDB" id="A0A0P6XYB2"/>
<feature type="transmembrane region" description="Helical" evidence="11">
    <location>
        <begin position="250"/>
        <end position="270"/>
    </location>
</feature>
<evidence type="ECO:0000256" key="10">
    <source>
        <dbReference type="ARBA" id="ARBA00023136"/>
    </source>
</evidence>
<dbReference type="Pfam" id="PF00689">
    <property type="entry name" value="Cation_ATPase_C"/>
    <property type="match status" value="1"/>
</dbReference>
<dbReference type="InterPro" id="IPR023299">
    <property type="entry name" value="ATPase_P-typ_cyto_dom_N"/>
</dbReference>
<dbReference type="FunFam" id="3.40.50.1000:FF:000001">
    <property type="entry name" value="Phospholipid-transporting ATPase IC"/>
    <property type="match status" value="1"/>
</dbReference>
<evidence type="ECO:0000256" key="7">
    <source>
        <dbReference type="ARBA" id="ARBA00022840"/>
    </source>
</evidence>
<dbReference type="GO" id="GO:0005886">
    <property type="term" value="C:plasma membrane"/>
    <property type="evidence" value="ECO:0007669"/>
    <property type="project" value="UniProtKB-SubCell"/>
</dbReference>
<dbReference type="SFLD" id="SFLDG00002">
    <property type="entry name" value="C1.7:_P-type_atpase_like"/>
    <property type="match status" value="1"/>
</dbReference>
<feature type="transmembrane region" description="Helical" evidence="11">
    <location>
        <begin position="276"/>
        <end position="301"/>
    </location>
</feature>
<evidence type="ECO:0000256" key="2">
    <source>
        <dbReference type="ARBA" id="ARBA00005675"/>
    </source>
</evidence>
<protein>
    <submittedName>
        <fullName evidence="13">ATPase</fullName>
    </submittedName>
</protein>
<organism evidence="13 14">
    <name type="scientific">Thermanaerothrix daxensis</name>
    <dbReference type="NCBI Taxonomy" id="869279"/>
    <lineage>
        <taxon>Bacteria</taxon>
        <taxon>Bacillati</taxon>
        <taxon>Chloroflexota</taxon>
        <taxon>Anaerolineae</taxon>
        <taxon>Anaerolineales</taxon>
        <taxon>Anaerolineaceae</taxon>
        <taxon>Thermanaerothrix</taxon>
    </lineage>
</organism>
<dbReference type="InterPro" id="IPR018303">
    <property type="entry name" value="ATPase_P-typ_P_site"/>
</dbReference>
<dbReference type="Gene3D" id="3.40.1110.10">
    <property type="entry name" value="Calcium-transporting ATPase, cytoplasmic domain N"/>
    <property type="match status" value="1"/>
</dbReference>